<dbReference type="Pfam" id="PF13365">
    <property type="entry name" value="Trypsin_2"/>
    <property type="match status" value="1"/>
</dbReference>
<dbReference type="SUPFAM" id="SSF50494">
    <property type="entry name" value="Trypsin-like serine proteases"/>
    <property type="match status" value="1"/>
</dbReference>
<dbReference type="AlphaFoldDB" id="A0A7S3QP00"/>
<evidence type="ECO:0000256" key="2">
    <source>
        <dbReference type="ARBA" id="ARBA00022670"/>
    </source>
</evidence>
<dbReference type="InterPro" id="IPR041517">
    <property type="entry name" value="DEGP_PDZ"/>
</dbReference>
<dbReference type="Gene3D" id="2.40.10.120">
    <property type="match status" value="1"/>
</dbReference>
<comment type="similarity">
    <text evidence="1">Belongs to the peptidase S1C family.</text>
</comment>
<dbReference type="FunFam" id="2.40.10.10:FF:000012">
    <property type="entry name" value="protease Do-like 9"/>
    <property type="match status" value="1"/>
</dbReference>
<evidence type="ECO:0000259" key="6">
    <source>
        <dbReference type="Pfam" id="PF17815"/>
    </source>
</evidence>
<sequence length="663" mass="71089">MPPRKRTRKGEAAKEEDAQPSPGQDGFASDEDMGYNAAPQPSQRRSASRRGKAPIGGRAPDVHLPPAQDHTLSPVELADWEDAQHDEMLHQGKGPSSTSIMNEMAEAVVKVFCVHCQSNFSLPWQRRRQFSSTSSGFIVSGNRILTNAHCVEHAASLKVKRRGSDEKFIAHVVATGAECDIAMLRVEDPSFFEGVKPVQFGDLPNLQDSCIVVGYPIGGDTMSVTSGVVSRIEVTSYVHGSTELLGVQIDAAINSGNSGGPAFNDSGQCVGIAFQSLKGADDAENIGYIIPPPVVQHFVADVERNGRYTGFPALGIEWQKMENPDLRAASGMKAGQRGVMVRRVDPCGPAHKVLGPHDVVTSFDGVGISNDGTVAFRSGERISFSYLISQKYVGDTAVLRVIRAKPEVRQQQEQQQHLTDGGQGDVGQRTKQEKGKGKQRAGASGSGSGTQKQDAGADGANDADGAGSTGGNGRGRGGRGAKAGGKGQVKVQGQELAAEEEEVTIRLKAPVRLVPFHTEGKPPSYFVHGGLVFTPVTVPYLKSEYGKDYDFDAPIPLLNQLFNGLPEAPDHQVVVLSQVLAAEVNIGYEELHNLKVESLNGERVTNMRRLVQLVDGCKSEWLSIVLENFQTVVLSAAKARSATPSILEMHCIPCDRSSDLKDL</sequence>
<feature type="compositionally biased region" description="Gly residues" evidence="5">
    <location>
        <begin position="467"/>
        <end position="487"/>
    </location>
</feature>
<reference evidence="7" key="1">
    <citation type="submission" date="2021-01" db="EMBL/GenBank/DDBJ databases">
        <authorList>
            <person name="Corre E."/>
            <person name="Pelletier E."/>
            <person name="Niang G."/>
            <person name="Scheremetjew M."/>
            <person name="Finn R."/>
            <person name="Kale V."/>
            <person name="Holt S."/>
            <person name="Cochrane G."/>
            <person name="Meng A."/>
            <person name="Brown T."/>
            <person name="Cohen L."/>
        </authorList>
    </citation>
    <scope>NUCLEOTIDE SEQUENCE</scope>
    <source>
        <strain evidence="7">CCMP1320</strain>
    </source>
</reference>
<dbReference type="PANTHER" id="PTHR45980:SF18">
    <property type="entry name" value="PROTEASE DO-LIKE 9"/>
    <property type="match status" value="1"/>
</dbReference>
<dbReference type="InterPro" id="IPR036034">
    <property type="entry name" value="PDZ_sf"/>
</dbReference>
<evidence type="ECO:0000256" key="1">
    <source>
        <dbReference type="ARBA" id="ARBA00010541"/>
    </source>
</evidence>
<evidence type="ECO:0000313" key="7">
    <source>
        <dbReference type="EMBL" id="CAE0488239.1"/>
    </source>
</evidence>
<dbReference type="Gene3D" id="2.30.42.10">
    <property type="match status" value="1"/>
</dbReference>
<dbReference type="InterPro" id="IPR009003">
    <property type="entry name" value="Peptidase_S1_PA"/>
</dbReference>
<feature type="domain" description="Protease Do-like PDZ" evidence="6">
    <location>
        <begin position="514"/>
        <end position="659"/>
    </location>
</feature>
<evidence type="ECO:0000256" key="3">
    <source>
        <dbReference type="ARBA" id="ARBA00022801"/>
    </source>
</evidence>
<evidence type="ECO:0000256" key="5">
    <source>
        <dbReference type="SAM" id="MobiDB-lite"/>
    </source>
</evidence>
<feature type="region of interest" description="Disordered" evidence="5">
    <location>
        <begin position="1"/>
        <end position="69"/>
    </location>
</feature>
<feature type="region of interest" description="Disordered" evidence="5">
    <location>
        <begin position="408"/>
        <end position="495"/>
    </location>
</feature>
<dbReference type="SUPFAM" id="SSF50156">
    <property type="entry name" value="PDZ domain-like"/>
    <property type="match status" value="1"/>
</dbReference>
<dbReference type="EMBL" id="HBIP01006416">
    <property type="protein sequence ID" value="CAE0488239.1"/>
    <property type="molecule type" value="Transcribed_RNA"/>
</dbReference>
<dbReference type="GO" id="GO:0004252">
    <property type="term" value="F:serine-type endopeptidase activity"/>
    <property type="evidence" value="ECO:0007669"/>
    <property type="project" value="InterPro"/>
</dbReference>
<keyword evidence="3" id="KW-0378">Hydrolase</keyword>
<protein>
    <recommendedName>
        <fullName evidence="6">Protease Do-like PDZ domain-containing protein</fullName>
    </recommendedName>
</protein>
<accession>A0A7S3QP00</accession>
<dbReference type="PRINTS" id="PR00834">
    <property type="entry name" value="PROTEASES2C"/>
</dbReference>
<proteinExistence type="inferred from homology"/>
<dbReference type="PANTHER" id="PTHR45980">
    <property type="match status" value="1"/>
</dbReference>
<dbReference type="InterPro" id="IPR046449">
    <property type="entry name" value="DEGP_PDZ_sf"/>
</dbReference>
<name>A0A7S3QP00_DUNTE</name>
<gene>
    <name evidence="7" type="ORF">DTER00134_LOCUS3303</name>
</gene>
<keyword evidence="2" id="KW-0645">Protease</keyword>
<dbReference type="GO" id="GO:0006508">
    <property type="term" value="P:proteolysis"/>
    <property type="evidence" value="ECO:0007669"/>
    <property type="project" value="UniProtKB-KW"/>
</dbReference>
<feature type="compositionally biased region" description="Low complexity" evidence="5">
    <location>
        <begin position="454"/>
        <end position="466"/>
    </location>
</feature>
<keyword evidence="4" id="KW-0720">Serine protease</keyword>
<dbReference type="InterPro" id="IPR001940">
    <property type="entry name" value="Peptidase_S1C"/>
</dbReference>
<dbReference type="Pfam" id="PF17815">
    <property type="entry name" value="PDZ_3"/>
    <property type="match status" value="1"/>
</dbReference>
<evidence type="ECO:0000256" key="4">
    <source>
        <dbReference type="ARBA" id="ARBA00022825"/>
    </source>
</evidence>
<organism evidence="7">
    <name type="scientific">Dunaliella tertiolecta</name>
    <name type="common">Green alga</name>
    <dbReference type="NCBI Taxonomy" id="3047"/>
    <lineage>
        <taxon>Eukaryota</taxon>
        <taxon>Viridiplantae</taxon>
        <taxon>Chlorophyta</taxon>
        <taxon>core chlorophytes</taxon>
        <taxon>Chlorophyceae</taxon>
        <taxon>CS clade</taxon>
        <taxon>Chlamydomonadales</taxon>
        <taxon>Dunaliellaceae</taxon>
        <taxon>Dunaliella</taxon>
    </lineage>
</organism>
<dbReference type="Gene3D" id="3.20.190.20">
    <property type="match status" value="1"/>
</dbReference>